<accession>A0A2V5IPC0</accession>
<sequence length="165" mass="18760">MTQHRVGFLVDPGLDGVSIQFNHFHFYTIILHHLFDFEIRYFVSERLHNTRALEQTPPPQPHQANPEGKRPPVSPVCRSTVSLELSARSTLVLCSHAAMKPNALQLPLPENEASFRGGCDWTPRRHIAACSPRLDLRKNPRLAANGHDLGQLECDCQWRYHLLSP</sequence>
<protein>
    <submittedName>
        <fullName evidence="2">Uncharacterized protein</fullName>
    </submittedName>
</protein>
<evidence type="ECO:0000313" key="2">
    <source>
        <dbReference type="EMBL" id="PYI25757.1"/>
    </source>
</evidence>
<dbReference type="EMBL" id="KZ825628">
    <property type="protein sequence ID" value="PYI25757.1"/>
    <property type="molecule type" value="Genomic_DNA"/>
</dbReference>
<name>A0A2V5IPC0_9EURO</name>
<evidence type="ECO:0000313" key="3">
    <source>
        <dbReference type="Proteomes" id="UP000248817"/>
    </source>
</evidence>
<keyword evidence="3" id="KW-1185">Reference proteome</keyword>
<dbReference type="AlphaFoldDB" id="A0A2V5IPC0"/>
<gene>
    <name evidence="2" type="ORF">BP00DRAFT_87524</name>
</gene>
<proteinExistence type="predicted"/>
<dbReference type="Proteomes" id="UP000248817">
    <property type="component" value="Unassembled WGS sequence"/>
</dbReference>
<feature type="region of interest" description="Disordered" evidence="1">
    <location>
        <begin position="52"/>
        <end position="74"/>
    </location>
</feature>
<organism evidence="2 3">
    <name type="scientific">Aspergillus indologenus CBS 114.80</name>
    <dbReference type="NCBI Taxonomy" id="1450541"/>
    <lineage>
        <taxon>Eukaryota</taxon>
        <taxon>Fungi</taxon>
        <taxon>Dikarya</taxon>
        <taxon>Ascomycota</taxon>
        <taxon>Pezizomycotina</taxon>
        <taxon>Eurotiomycetes</taxon>
        <taxon>Eurotiomycetidae</taxon>
        <taxon>Eurotiales</taxon>
        <taxon>Aspergillaceae</taxon>
        <taxon>Aspergillus</taxon>
        <taxon>Aspergillus subgen. Circumdati</taxon>
    </lineage>
</organism>
<evidence type="ECO:0000256" key="1">
    <source>
        <dbReference type="SAM" id="MobiDB-lite"/>
    </source>
</evidence>
<reference evidence="2 3" key="1">
    <citation type="submission" date="2018-02" db="EMBL/GenBank/DDBJ databases">
        <title>The genomes of Aspergillus section Nigri reveals drivers in fungal speciation.</title>
        <authorList>
            <consortium name="DOE Joint Genome Institute"/>
            <person name="Vesth T.C."/>
            <person name="Nybo J."/>
            <person name="Theobald S."/>
            <person name="Brandl J."/>
            <person name="Frisvad J.C."/>
            <person name="Nielsen K.F."/>
            <person name="Lyhne E.K."/>
            <person name="Kogle M.E."/>
            <person name="Kuo A."/>
            <person name="Riley R."/>
            <person name="Clum A."/>
            <person name="Nolan M."/>
            <person name="Lipzen A."/>
            <person name="Salamov A."/>
            <person name="Henrissat B."/>
            <person name="Wiebenga A."/>
            <person name="De vries R.P."/>
            <person name="Grigoriev I.V."/>
            <person name="Mortensen U.H."/>
            <person name="Andersen M.R."/>
            <person name="Baker S.E."/>
        </authorList>
    </citation>
    <scope>NUCLEOTIDE SEQUENCE [LARGE SCALE GENOMIC DNA]</scope>
    <source>
        <strain evidence="2 3">CBS 114.80</strain>
    </source>
</reference>